<organism evidence="1 2">
    <name type="scientific">Candidatus Allofournierella pullicola</name>
    <dbReference type="NCBI Taxonomy" id="2838596"/>
    <lineage>
        <taxon>Bacteria</taxon>
        <taxon>Bacillati</taxon>
        <taxon>Bacillota</taxon>
        <taxon>Clostridia</taxon>
        <taxon>Eubacteriales</taxon>
        <taxon>Oscillospiraceae</taxon>
        <taxon>Allofournierella</taxon>
    </lineage>
</organism>
<dbReference type="SFLD" id="SFLDG01140">
    <property type="entry name" value="C2.B:_Phosphomannomutase_and_P"/>
    <property type="match status" value="1"/>
</dbReference>
<dbReference type="SUPFAM" id="SSF56784">
    <property type="entry name" value="HAD-like"/>
    <property type="match status" value="1"/>
</dbReference>
<dbReference type="GO" id="GO:0016791">
    <property type="term" value="F:phosphatase activity"/>
    <property type="evidence" value="ECO:0007669"/>
    <property type="project" value="TreeGrafter"/>
</dbReference>
<dbReference type="PANTHER" id="PTHR10000">
    <property type="entry name" value="PHOSPHOSERINE PHOSPHATASE"/>
    <property type="match status" value="1"/>
</dbReference>
<name>A0A9D1V676_9FIRM</name>
<evidence type="ECO:0000313" key="1">
    <source>
        <dbReference type="EMBL" id="HIX06736.1"/>
    </source>
</evidence>
<dbReference type="Pfam" id="PF08282">
    <property type="entry name" value="Hydrolase_3"/>
    <property type="match status" value="1"/>
</dbReference>
<dbReference type="InterPro" id="IPR036412">
    <property type="entry name" value="HAD-like_sf"/>
</dbReference>
<keyword evidence="1" id="KW-0378">Hydrolase</keyword>
<dbReference type="Proteomes" id="UP000824193">
    <property type="component" value="Unassembled WGS sequence"/>
</dbReference>
<comment type="caution">
    <text evidence="1">The sequence shown here is derived from an EMBL/GenBank/DDBJ whole genome shotgun (WGS) entry which is preliminary data.</text>
</comment>
<reference evidence="1" key="1">
    <citation type="journal article" date="2021" name="PeerJ">
        <title>Extensive microbial diversity within the chicken gut microbiome revealed by metagenomics and culture.</title>
        <authorList>
            <person name="Gilroy R."/>
            <person name="Ravi A."/>
            <person name="Getino M."/>
            <person name="Pursley I."/>
            <person name="Horton D.L."/>
            <person name="Alikhan N.F."/>
            <person name="Baker D."/>
            <person name="Gharbi K."/>
            <person name="Hall N."/>
            <person name="Watson M."/>
            <person name="Adriaenssens E.M."/>
            <person name="Foster-Nyarko E."/>
            <person name="Jarju S."/>
            <person name="Secka A."/>
            <person name="Antonio M."/>
            <person name="Oren A."/>
            <person name="Chaudhuri R.R."/>
            <person name="La Ragione R."/>
            <person name="Hildebrand F."/>
            <person name="Pallen M.J."/>
        </authorList>
    </citation>
    <scope>NUCLEOTIDE SEQUENCE</scope>
    <source>
        <strain evidence="1">2239</strain>
    </source>
</reference>
<evidence type="ECO:0000313" key="2">
    <source>
        <dbReference type="Proteomes" id="UP000824193"/>
    </source>
</evidence>
<dbReference type="PROSITE" id="PS01229">
    <property type="entry name" value="COF_2"/>
    <property type="match status" value="1"/>
</dbReference>
<accession>A0A9D1V676</accession>
<dbReference type="GO" id="GO:0005829">
    <property type="term" value="C:cytosol"/>
    <property type="evidence" value="ECO:0007669"/>
    <property type="project" value="TreeGrafter"/>
</dbReference>
<dbReference type="PANTHER" id="PTHR10000:SF8">
    <property type="entry name" value="HAD SUPERFAMILY HYDROLASE-LIKE, TYPE 3"/>
    <property type="match status" value="1"/>
</dbReference>
<dbReference type="AlphaFoldDB" id="A0A9D1V676"/>
<dbReference type="Gene3D" id="3.30.1240.10">
    <property type="match status" value="1"/>
</dbReference>
<gene>
    <name evidence="1" type="ORF">H9865_11675</name>
</gene>
<dbReference type="Gene3D" id="3.40.50.1000">
    <property type="entry name" value="HAD superfamily/HAD-like"/>
    <property type="match status" value="1"/>
</dbReference>
<dbReference type="InterPro" id="IPR023214">
    <property type="entry name" value="HAD_sf"/>
</dbReference>
<reference evidence="1" key="2">
    <citation type="submission" date="2021-04" db="EMBL/GenBank/DDBJ databases">
        <authorList>
            <person name="Gilroy R."/>
        </authorList>
    </citation>
    <scope>NUCLEOTIDE SEQUENCE</scope>
    <source>
        <strain evidence="1">2239</strain>
    </source>
</reference>
<dbReference type="PROSITE" id="PS01228">
    <property type="entry name" value="COF_1"/>
    <property type="match status" value="1"/>
</dbReference>
<dbReference type="EMBL" id="DXFW01000039">
    <property type="protein sequence ID" value="HIX06736.1"/>
    <property type="molecule type" value="Genomic_DNA"/>
</dbReference>
<sequence>MPYKAIILDVDGTLVAHGEPSARPAVAEMVRRVQALGVKVVIATGRTYYAMNTSILGGIKPDYAVCANGAQMLDSAGRPLASEDFTPEEMYALVDYFEDFDYPLAFAFSDSYYVYVEFEKMREFYKAVTGHSEYVLDGEDQERHLQDMPFGAFGILPPGAVDGFQARYGHLGLQFVPYHPGYYDINRAGTDKAVGVKKLMELTGWKAEELLSMGDNENDIPLMKLVGRSYCMANGSESAKAAASAIAPPVTEEGVAAALQKEFFPHEL</sequence>
<dbReference type="SFLD" id="SFLDS00003">
    <property type="entry name" value="Haloacid_Dehalogenase"/>
    <property type="match status" value="1"/>
</dbReference>
<proteinExistence type="predicted"/>
<dbReference type="GO" id="GO:0000287">
    <property type="term" value="F:magnesium ion binding"/>
    <property type="evidence" value="ECO:0007669"/>
    <property type="project" value="TreeGrafter"/>
</dbReference>
<protein>
    <submittedName>
        <fullName evidence="1">Cof-type HAD-IIB family hydrolase</fullName>
    </submittedName>
</protein>